<evidence type="ECO:0000313" key="1">
    <source>
        <dbReference type="EMBL" id="GAH53214.1"/>
    </source>
</evidence>
<dbReference type="AlphaFoldDB" id="X1HHB0"/>
<name>X1HHB0_9ZZZZ</name>
<feature type="non-terminal residue" evidence="1">
    <location>
        <position position="1"/>
    </location>
</feature>
<proteinExistence type="predicted"/>
<comment type="caution">
    <text evidence="1">The sequence shown here is derived from an EMBL/GenBank/DDBJ whole genome shotgun (WGS) entry which is preliminary data.</text>
</comment>
<gene>
    <name evidence="1" type="ORF">S03H2_30044</name>
</gene>
<reference evidence="1" key="1">
    <citation type="journal article" date="2014" name="Front. Microbiol.">
        <title>High frequency of phylogenetically diverse reductive dehalogenase-homologous genes in deep subseafloor sedimentary metagenomes.</title>
        <authorList>
            <person name="Kawai M."/>
            <person name="Futagami T."/>
            <person name="Toyoda A."/>
            <person name="Takaki Y."/>
            <person name="Nishi S."/>
            <person name="Hori S."/>
            <person name="Arai W."/>
            <person name="Tsubouchi T."/>
            <person name="Morono Y."/>
            <person name="Uchiyama I."/>
            <person name="Ito T."/>
            <person name="Fujiyama A."/>
            <person name="Inagaki F."/>
            <person name="Takami H."/>
        </authorList>
    </citation>
    <scope>NUCLEOTIDE SEQUENCE</scope>
    <source>
        <strain evidence="1">Expedition CK06-06</strain>
    </source>
</reference>
<sequence>TVKYSDDDFQIPYFFEGQYLEKCLQETATYICASFRIKECF</sequence>
<protein>
    <submittedName>
        <fullName evidence="1">Uncharacterized protein</fullName>
    </submittedName>
</protein>
<dbReference type="EMBL" id="BARU01018161">
    <property type="protein sequence ID" value="GAH53214.1"/>
    <property type="molecule type" value="Genomic_DNA"/>
</dbReference>
<organism evidence="1">
    <name type="scientific">marine sediment metagenome</name>
    <dbReference type="NCBI Taxonomy" id="412755"/>
    <lineage>
        <taxon>unclassified sequences</taxon>
        <taxon>metagenomes</taxon>
        <taxon>ecological metagenomes</taxon>
    </lineage>
</organism>
<accession>X1HHB0</accession>